<organism evidence="2 3">
    <name type="scientific">Marasmius tenuissimus</name>
    <dbReference type="NCBI Taxonomy" id="585030"/>
    <lineage>
        <taxon>Eukaryota</taxon>
        <taxon>Fungi</taxon>
        <taxon>Dikarya</taxon>
        <taxon>Basidiomycota</taxon>
        <taxon>Agaricomycotina</taxon>
        <taxon>Agaricomycetes</taxon>
        <taxon>Agaricomycetidae</taxon>
        <taxon>Agaricales</taxon>
        <taxon>Marasmiineae</taxon>
        <taxon>Marasmiaceae</taxon>
        <taxon>Marasmius</taxon>
    </lineage>
</organism>
<comment type="caution">
    <text evidence="2">The sequence shown here is derived from an EMBL/GenBank/DDBJ whole genome shotgun (WGS) entry which is preliminary data.</text>
</comment>
<feature type="compositionally biased region" description="Low complexity" evidence="1">
    <location>
        <begin position="123"/>
        <end position="142"/>
    </location>
</feature>
<feature type="region of interest" description="Disordered" evidence="1">
    <location>
        <begin position="123"/>
        <end position="153"/>
    </location>
</feature>
<dbReference type="EMBL" id="JBBXMP010000181">
    <property type="protein sequence ID" value="KAL0060338.1"/>
    <property type="molecule type" value="Genomic_DNA"/>
</dbReference>
<reference evidence="2 3" key="1">
    <citation type="submission" date="2024-05" db="EMBL/GenBank/DDBJ databases">
        <title>A draft genome resource for the thread blight pathogen Marasmius tenuissimus strain MS-2.</title>
        <authorList>
            <person name="Yulfo-Soto G.E."/>
            <person name="Baruah I.K."/>
            <person name="Amoako-Attah I."/>
            <person name="Bukari Y."/>
            <person name="Meinhardt L.W."/>
            <person name="Bailey B.A."/>
            <person name="Cohen S.P."/>
        </authorList>
    </citation>
    <scope>NUCLEOTIDE SEQUENCE [LARGE SCALE GENOMIC DNA]</scope>
    <source>
        <strain evidence="2 3">MS-2</strain>
    </source>
</reference>
<evidence type="ECO:0000313" key="2">
    <source>
        <dbReference type="EMBL" id="KAL0060338.1"/>
    </source>
</evidence>
<gene>
    <name evidence="2" type="ORF">AAF712_012904</name>
</gene>
<proteinExistence type="predicted"/>
<protein>
    <submittedName>
        <fullName evidence="2">Uncharacterized protein</fullName>
    </submittedName>
</protein>
<feature type="compositionally biased region" description="Basic and acidic residues" evidence="1">
    <location>
        <begin position="63"/>
        <end position="76"/>
    </location>
</feature>
<feature type="region of interest" description="Disordered" evidence="1">
    <location>
        <begin position="48"/>
        <end position="105"/>
    </location>
</feature>
<evidence type="ECO:0000256" key="1">
    <source>
        <dbReference type="SAM" id="MobiDB-lite"/>
    </source>
</evidence>
<name>A0ABR2ZG67_9AGAR</name>
<sequence length="182" mass="20413">MSTATSMTPRTTQKKTLKSKKKVLDLTLLTMDDALETSNLSLVHIEQPVKQTSTVTEPKSKRKVLDASKLEVDPSKPSKPKKSKSWKATFRPKYPQPAESTKHRFRQYPTLPIAPKLRARIQQTETTLPSTSSPSSAQISPTYKPKQPSPLSHPTRNMVRVLSIQMARQLSSGWHVTEVVLV</sequence>
<keyword evidence="3" id="KW-1185">Reference proteome</keyword>
<dbReference type="Proteomes" id="UP001437256">
    <property type="component" value="Unassembled WGS sequence"/>
</dbReference>
<evidence type="ECO:0000313" key="3">
    <source>
        <dbReference type="Proteomes" id="UP001437256"/>
    </source>
</evidence>
<accession>A0ABR2ZG67</accession>